<protein>
    <recommendedName>
        <fullName evidence="1">DJ-1/PfpI domain-containing protein</fullName>
    </recommendedName>
</protein>
<dbReference type="EMBL" id="JAAVMX010000003">
    <property type="protein sequence ID" value="KAF4511011.1"/>
    <property type="molecule type" value="Genomic_DNA"/>
</dbReference>
<evidence type="ECO:0000259" key="1">
    <source>
        <dbReference type="Pfam" id="PF01965"/>
    </source>
</evidence>
<dbReference type="SUPFAM" id="SSF52317">
    <property type="entry name" value="Class I glutamine amidotransferase-like"/>
    <property type="match status" value="1"/>
</dbReference>
<dbReference type="PANTHER" id="PTHR43130">
    <property type="entry name" value="ARAC-FAMILY TRANSCRIPTIONAL REGULATOR"/>
    <property type="match status" value="1"/>
</dbReference>
<dbReference type="InterPro" id="IPR002818">
    <property type="entry name" value="DJ-1/PfpI"/>
</dbReference>
<sequence>MPLDLANPGRTIHVGVILLGGLTEVLDVGPIDLIHGISKPFVDILPDTLLSAEVKAQALDTEFHWVSEAGETRPSRLTSNMSLAATDSFETCPPLDIVLIGASFQPGITEAELAFVRKSYQECSAFITVCGGIEAPLRAGILEGKTATAPRFMLEELRLKAAGTQWVERRWARDGKLWTSGTLLNGLDLMSAFIRATWPSGEGSLVDLTMKMCAWPNRDPEYKDVPWKD</sequence>
<keyword evidence="3" id="KW-1185">Reference proteome</keyword>
<dbReference type="Pfam" id="PF01965">
    <property type="entry name" value="DJ-1_PfpI"/>
    <property type="match status" value="1"/>
</dbReference>
<gene>
    <name evidence="2" type="ORF">G6O67_002850</name>
</gene>
<dbReference type="Proteomes" id="UP000557566">
    <property type="component" value="Unassembled WGS sequence"/>
</dbReference>
<comment type="caution">
    <text evidence="2">The sequence shown here is derived from an EMBL/GenBank/DDBJ whole genome shotgun (WGS) entry which is preliminary data.</text>
</comment>
<name>A0A8H4V7X6_9HYPO</name>
<dbReference type="PANTHER" id="PTHR43130:SF7">
    <property type="entry name" value="DJ-1_PFPI DOMAIN-CONTAINING PROTEIN"/>
    <property type="match status" value="1"/>
</dbReference>
<proteinExistence type="predicted"/>
<feature type="domain" description="DJ-1/PfpI" evidence="1">
    <location>
        <begin position="98"/>
        <end position="194"/>
    </location>
</feature>
<dbReference type="AlphaFoldDB" id="A0A8H4V7X6"/>
<accession>A0A8H4V7X6</accession>
<organism evidence="2 3">
    <name type="scientific">Ophiocordyceps sinensis</name>
    <dbReference type="NCBI Taxonomy" id="72228"/>
    <lineage>
        <taxon>Eukaryota</taxon>
        <taxon>Fungi</taxon>
        <taxon>Dikarya</taxon>
        <taxon>Ascomycota</taxon>
        <taxon>Pezizomycotina</taxon>
        <taxon>Sordariomycetes</taxon>
        <taxon>Hypocreomycetidae</taxon>
        <taxon>Hypocreales</taxon>
        <taxon>Ophiocordycipitaceae</taxon>
        <taxon>Ophiocordyceps</taxon>
    </lineage>
</organism>
<dbReference type="Gene3D" id="3.40.50.880">
    <property type="match status" value="1"/>
</dbReference>
<dbReference type="OrthoDB" id="543156at2759"/>
<evidence type="ECO:0000313" key="3">
    <source>
        <dbReference type="Proteomes" id="UP000557566"/>
    </source>
</evidence>
<dbReference type="InterPro" id="IPR029062">
    <property type="entry name" value="Class_I_gatase-like"/>
</dbReference>
<evidence type="ECO:0000313" key="2">
    <source>
        <dbReference type="EMBL" id="KAF4511011.1"/>
    </source>
</evidence>
<dbReference type="InterPro" id="IPR052158">
    <property type="entry name" value="INH-QAR"/>
</dbReference>
<reference evidence="2 3" key="1">
    <citation type="journal article" date="2020" name="Genome Biol. Evol.">
        <title>A new high-quality draft genome assembly of the Chinese cordyceps Ophiocordyceps sinensis.</title>
        <authorList>
            <person name="Shu R."/>
            <person name="Zhang J."/>
            <person name="Meng Q."/>
            <person name="Zhang H."/>
            <person name="Zhou G."/>
            <person name="Li M."/>
            <person name="Wu P."/>
            <person name="Zhao Y."/>
            <person name="Chen C."/>
            <person name="Qin Q."/>
        </authorList>
    </citation>
    <scope>NUCLEOTIDE SEQUENCE [LARGE SCALE GENOMIC DNA]</scope>
    <source>
        <strain evidence="2 3">IOZ07</strain>
    </source>
</reference>